<feature type="domain" description="PTS EIIC type-3" evidence="2">
    <location>
        <begin position="1"/>
        <end position="417"/>
    </location>
</feature>
<accession>Q5FHW4</accession>
<feature type="transmembrane region" description="Helical" evidence="1">
    <location>
        <begin position="400"/>
        <end position="420"/>
    </location>
</feature>
<evidence type="ECO:0000259" key="2">
    <source>
        <dbReference type="PROSITE" id="PS51105"/>
    </source>
</evidence>
<dbReference type="KEGG" id="lac:LBA1912"/>
<proteinExistence type="predicted"/>
<keyword evidence="1" id="KW-0472">Membrane</keyword>
<dbReference type="GO" id="GO:0008982">
    <property type="term" value="F:protein-N(PI)-phosphohistidine-sugar phosphotransferase activity"/>
    <property type="evidence" value="ECO:0007669"/>
    <property type="project" value="InterPro"/>
</dbReference>
<feature type="transmembrane region" description="Helical" evidence="1">
    <location>
        <begin position="145"/>
        <end position="163"/>
    </location>
</feature>
<feature type="transmembrane region" description="Helical" evidence="1">
    <location>
        <begin position="184"/>
        <end position="203"/>
    </location>
</feature>
<dbReference type="BioCyc" id="LACI272621:G1G49-1866-MONOMER"/>
<feature type="transmembrane region" description="Helical" evidence="1">
    <location>
        <begin position="20"/>
        <end position="38"/>
    </location>
</feature>
<keyword evidence="1" id="KW-0812">Transmembrane</keyword>
<dbReference type="PANTHER" id="PTHR33989:SF4">
    <property type="entry name" value="PTS SYSTEM N,N'-DIACETYLCHITOBIOSE-SPECIFIC EIIC COMPONENT"/>
    <property type="match status" value="1"/>
</dbReference>
<dbReference type="HOGENOM" id="CLU_029688_1_2_9"/>
<dbReference type="PROSITE" id="PS51105">
    <property type="entry name" value="PTS_EIIC_TYPE_3"/>
    <property type="match status" value="1"/>
</dbReference>
<feature type="transmembrane region" description="Helical" evidence="1">
    <location>
        <begin position="106"/>
        <end position="125"/>
    </location>
</feature>
<organism evidence="4">
    <name type="scientific">Lactobacillus acidophilus (strain ATCC 700396 / NCK56 / N2 / NCFM)</name>
    <dbReference type="NCBI Taxonomy" id="272621"/>
    <lineage>
        <taxon>Bacteria</taxon>
        <taxon>Bacillati</taxon>
        <taxon>Bacillota</taxon>
        <taxon>Bacilli</taxon>
        <taxon>Lactobacillales</taxon>
        <taxon>Lactobacillaceae</taxon>
        <taxon>Lactobacillus</taxon>
    </lineage>
</organism>
<dbReference type="PANTHER" id="PTHR33989">
    <property type="match status" value="1"/>
</dbReference>
<sequence>MVDKLASLLLKIRRLSVFRVFQRTLVMLMPIAIIGAYFKMMQDVVFSPDSFIYNIFNFDETIPDHIWYAGAFISGGFTRVTFGLFGLYAAYFAARYTARLYHKDSTLAGMAAVIVIMFCAYANNIGNNGIDRSPFSSSLLKVNTLLLSLLIGYGVGQIFHWLGKDHEIISYEHTSRIRQRAWNALLPTSVSVFCGMILGVIIYELQIKILSSGTFKSLVAQVQGSNNVFEIIPLLVVVMLLSWLGIGYPLTALSNSVTTPAATANLNFALKHGEAWNVPHKFLGSSLVYPYATMGGASIFLALIVIVLITNNKSKEDDNIAKANLLPVMFNSNWGFAVGMPVILNPILFLPFLIIPVVNVSLAAIAICFHIISPCVYPVLKGTPGILVSFFGSNGNWVNLIFSIILFILDIVMFIPISLLSQKIEKELKVYEQKNN</sequence>
<dbReference type="GO" id="GO:0016020">
    <property type="term" value="C:membrane"/>
    <property type="evidence" value="ECO:0007669"/>
    <property type="project" value="InterPro"/>
</dbReference>
<dbReference type="eggNOG" id="COG1455">
    <property type="taxonomic scope" value="Bacteria"/>
</dbReference>
<feature type="transmembrane region" description="Helical" evidence="1">
    <location>
        <begin position="288"/>
        <end position="309"/>
    </location>
</feature>
<keyword evidence="1" id="KW-1133">Transmembrane helix</keyword>
<name>Q5FHW4_LACAC</name>
<feature type="transmembrane region" description="Helical" evidence="1">
    <location>
        <begin position="362"/>
        <end position="380"/>
    </location>
</feature>
<dbReference type="AlphaFoldDB" id="Q5FHW4"/>
<dbReference type="STRING" id="272621.LBA1912"/>
<gene>
    <name evidence="3" type="ordered locus">LBA1912</name>
</gene>
<keyword evidence="4" id="KW-1185">Reference proteome</keyword>
<dbReference type="EMBL" id="CP000033">
    <property type="protein sequence ID" value="AAV43710.1"/>
    <property type="molecule type" value="Genomic_DNA"/>
</dbReference>
<dbReference type="GO" id="GO:0009401">
    <property type="term" value="P:phosphoenolpyruvate-dependent sugar phosphotransferase system"/>
    <property type="evidence" value="ECO:0007669"/>
    <property type="project" value="InterPro"/>
</dbReference>
<protein>
    <submittedName>
        <fullName evidence="3">Cellobiose-specific PTS IIC</fullName>
    </submittedName>
</protein>
<dbReference type="PATRIC" id="fig|272621.13.peg.1816"/>
<feature type="transmembrane region" description="Helical" evidence="1">
    <location>
        <begin position="334"/>
        <end position="355"/>
    </location>
</feature>
<dbReference type="OrthoDB" id="1651152at2"/>
<dbReference type="InterPro" id="IPR004501">
    <property type="entry name" value="PTS_EIIC_3"/>
</dbReference>
<feature type="transmembrane region" description="Helical" evidence="1">
    <location>
        <begin position="66"/>
        <end position="94"/>
    </location>
</feature>
<dbReference type="InterPro" id="IPR051088">
    <property type="entry name" value="PTS_Sugar-EIIC/EIIB"/>
</dbReference>
<evidence type="ECO:0000256" key="1">
    <source>
        <dbReference type="SAM" id="Phobius"/>
    </source>
</evidence>
<feature type="transmembrane region" description="Helical" evidence="1">
    <location>
        <begin position="231"/>
        <end position="250"/>
    </location>
</feature>
<dbReference type="RefSeq" id="WP_003549552.1">
    <property type="nucleotide sequence ID" value="NC_006814.3"/>
</dbReference>
<evidence type="ECO:0000313" key="4">
    <source>
        <dbReference type="Proteomes" id="UP000006381"/>
    </source>
</evidence>
<reference evidence="3 4" key="1">
    <citation type="journal article" date="2005" name="Proc. Natl. Acad. Sci. U.S.A.">
        <title>Complete genome sequence of the probiotic lactic acid bacterium Lactobacillus acidophilus NCFM.</title>
        <authorList>
            <person name="Altermann E."/>
            <person name="Russell W.M."/>
            <person name="Azcarate-Peril M.A."/>
            <person name="Barrangou R."/>
            <person name="Buck B.L."/>
            <person name="McAuliffe O."/>
            <person name="Souther N."/>
            <person name="Dobson A."/>
            <person name="Duong T."/>
            <person name="Callanan M."/>
            <person name="Lick S."/>
            <person name="Hamrick A."/>
            <person name="Cano R."/>
            <person name="Klaenhammer T.R."/>
        </authorList>
    </citation>
    <scope>NUCLEOTIDE SEQUENCE [LARGE SCALE GENOMIC DNA]</scope>
    <source>
        <strain evidence="4">ATCC 700396 / NCK56 / N2 / NCFM</strain>
    </source>
</reference>
<dbReference type="Proteomes" id="UP000006381">
    <property type="component" value="Chromosome"/>
</dbReference>
<dbReference type="GeneID" id="93290952"/>
<evidence type="ECO:0000313" key="3">
    <source>
        <dbReference type="EMBL" id="AAV43710.1"/>
    </source>
</evidence>